<dbReference type="InterPro" id="IPR009003">
    <property type="entry name" value="Peptidase_S1_PA"/>
</dbReference>
<dbReference type="AlphaFoldDB" id="A0A6P2VBI1"/>
<sequence>MPDFTEFQHALEAVRVQLGRYSVTLVTTDAENNPCQIGSGTCVDLGGRRGIFTAAHVVLDAPVNCISVILPERAGLNSFVRSVHLEGGREEDVGRAADPIDVAFLELSEEGIQVLSSFKQFLNLDRIESGVAYRERPFMVYGTPSALVSQEAIARKELPVIPICYATEATQQRPAGTTMADHIVLEYPQLGNIWGATGRELDVTREPEATLLRDPRGISGGGIWTMRSVDSPIWSPESAVLVGIETGWRPVSRLIVGNQIQHAIAVADKPVRGTQ</sequence>
<evidence type="ECO:0000313" key="1">
    <source>
        <dbReference type="EMBL" id="VWC77590.1"/>
    </source>
</evidence>
<protein>
    <submittedName>
        <fullName evidence="1">Uncharacterized protein</fullName>
    </submittedName>
</protein>
<organism evidence="1 2">
    <name type="scientific">Burkholderia lata (strain ATCC 17760 / DSM 23089 / LMG 22485 / NCIMB 9086 / R18194 / 383)</name>
    <dbReference type="NCBI Taxonomy" id="482957"/>
    <lineage>
        <taxon>Bacteria</taxon>
        <taxon>Pseudomonadati</taxon>
        <taxon>Pseudomonadota</taxon>
        <taxon>Betaproteobacteria</taxon>
        <taxon>Burkholderiales</taxon>
        <taxon>Burkholderiaceae</taxon>
        <taxon>Burkholderia</taxon>
        <taxon>Burkholderia cepacia complex</taxon>
    </lineage>
</organism>
<accession>A0A6P2VBI1</accession>
<name>A0A6P2VBI1_BURL3</name>
<gene>
    <name evidence="1" type="ORF">BLA39750_00986</name>
</gene>
<reference evidence="1 2" key="1">
    <citation type="submission" date="2019-09" db="EMBL/GenBank/DDBJ databases">
        <authorList>
            <person name="Depoorter E."/>
        </authorList>
    </citation>
    <scope>NUCLEOTIDE SEQUENCE [LARGE SCALE GENOMIC DNA]</scope>
    <source>
        <strain evidence="1">R-39750</strain>
    </source>
</reference>
<proteinExistence type="predicted"/>
<dbReference type="Proteomes" id="UP000494110">
    <property type="component" value="Unassembled WGS sequence"/>
</dbReference>
<evidence type="ECO:0000313" key="2">
    <source>
        <dbReference type="Proteomes" id="UP000494110"/>
    </source>
</evidence>
<dbReference type="SUPFAM" id="SSF50494">
    <property type="entry name" value="Trypsin-like serine proteases"/>
    <property type="match status" value="1"/>
</dbReference>
<dbReference type="EMBL" id="CABVQN010000003">
    <property type="protein sequence ID" value="VWC77590.1"/>
    <property type="molecule type" value="Genomic_DNA"/>
</dbReference>